<comment type="similarity">
    <text evidence="4">Belongs to the copper transporter (Ctr) (TC 1.A.56) family. SLC31A subfamily.</text>
</comment>
<reference evidence="6" key="1">
    <citation type="submission" date="2023-03" db="EMBL/GenBank/DDBJ databases">
        <title>Mating type loci evolution in Malassezia.</title>
        <authorList>
            <person name="Coelho M.A."/>
        </authorList>
    </citation>
    <scope>NUCLEOTIDE SEQUENCE</scope>
    <source>
        <strain evidence="6">CBS 9431</strain>
    </source>
</reference>
<evidence type="ECO:0000256" key="4">
    <source>
        <dbReference type="RuleBase" id="RU367022"/>
    </source>
</evidence>
<dbReference type="GeneID" id="85224325"/>
<dbReference type="Pfam" id="PF04145">
    <property type="entry name" value="Ctr"/>
    <property type="match status" value="1"/>
</dbReference>
<dbReference type="GO" id="GO:0005375">
    <property type="term" value="F:copper ion transmembrane transporter activity"/>
    <property type="evidence" value="ECO:0007669"/>
    <property type="project" value="UniProtKB-UniRule"/>
</dbReference>
<name>A0AAF0F0E0_9BASI</name>
<protein>
    <recommendedName>
        <fullName evidence="4">Copper transport protein</fullName>
    </recommendedName>
</protein>
<keyword evidence="4" id="KW-0813">Transport</keyword>
<evidence type="ECO:0000313" key="6">
    <source>
        <dbReference type="EMBL" id="WFD37729.1"/>
    </source>
</evidence>
<keyword evidence="4" id="KW-0406">Ion transport</keyword>
<dbReference type="AlphaFoldDB" id="A0AAF0F0E0"/>
<evidence type="ECO:0000256" key="2">
    <source>
        <dbReference type="ARBA" id="ARBA00022989"/>
    </source>
</evidence>
<feature type="compositionally biased region" description="Basic and acidic residues" evidence="5">
    <location>
        <begin position="15"/>
        <end position="25"/>
    </location>
</feature>
<keyword evidence="7" id="KW-1185">Reference proteome</keyword>
<proteinExistence type="inferred from homology"/>
<dbReference type="InterPro" id="IPR007274">
    <property type="entry name" value="Cop_transporter"/>
</dbReference>
<feature type="region of interest" description="Disordered" evidence="5">
    <location>
        <begin position="1"/>
        <end position="26"/>
    </location>
</feature>
<feature type="region of interest" description="Disordered" evidence="5">
    <location>
        <begin position="97"/>
        <end position="116"/>
    </location>
</feature>
<keyword evidence="4" id="KW-0186">Copper</keyword>
<gene>
    <name evidence="6" type="primary">CTR2</name>
    <name evidence="6" type="ORF">MJAP1_000676</name>
</gene>
<evidence type="ECO:0000313" key="7">
    <source>
        <dbReference type="Proteomes" id="UP001217754"/>
    </source>
</evidence>
<evidence type="ECO:0000256" key="1">
    <source>
        <dbReference type="ARBA" id="ARBA00022692"/>
    </source>
</evidence>
<dbReference type="EMBL" id="CP119958">
    <property type="protein sequence ID" value="WFD37729.1"/>
    <property type="molecule type" value="Genomic_DNA"/>
</dbReference>
<dbReference type="GO" id="GO:0016020">
    <property type="term" value="C:membrane"/>
    <property type="evidence" value="ECO:0007669"/>
    <property type="project" value="UniProtKB-SubCell"/>
</dbReference>
<evidence type="ECO:0000256" key="5">
    <source>
        <dbReference type="SAM" id="MobiDB-lite"/>
    </source>
</evidence>
<keyword evidence="2" id="KW-1133">Transmembrane helix</keyword>
<organism evidence="6 7">
    <name type="scientific">Malassezia japonica</name>
    <dbReference type="NCBI Taxonomy" id="223818"/>
    <lineage>
        <taxon>Eukaryota</taxon>
        <taxon>Fungi</taxon>
        <taxon>Dikarya</taxon>
        <taxon>Basidiomycota</taxon>
        <taxon>Ustilaginomycotina</taxon>
        <taxon>Malasseziomycetes</taxon>
        <taxon>Malasseziales</taxon>
        <taxon>Malasseziaceae</taxon>
        <taxon>Malassezia</taxon>
    </lineage>
</organism>
<accession>A0AAF0F0E0</accession>
<keyword evidence="4" id="KW-0187">Copper transport</keyword>
<evidence type="ECO:0000256" key="3">
    <source>
        <dbReference type="ARBA" id="ARBA00023136"/>
    </source>
</evidence>
<sequence length="180" mass="19715">MEHGGEGHSMPMPGHEGHHMPEHDGTGNPCIMSMTWNSNTRDVCIITPAWHIRSSQGFVASLLVIFGVSVLYEYLKWVVRCLDVAIVRLEAASASPYARSRREGEADTDGEAAAASLLRPRPTNARRLIPLTYADLVANDAEEDAPVTTKRSRPAPSALRLLYVFYLTQSRVDADADALA</sequence>
<dbReference type="Proteomes" id="UP001217754">
    <property type="component" value="Chromosome 1"/>
</dbReference>
<keyword evidence="3 4" id="KW-0472">Membrane</keyword>
<comment type="subcellular location">
    <subcellularLocation>
        <location evidence="4">Membrane</location>
        <topology evidence="4">Multi-pass membrane protein</topology>
    </subcellularLocation>
</comment>
<dbReference type="RefSeq" id="XP_060120626.1">
    <property type="nucleotide sequence ID" value="XM_060264643.1"/>
</dbReference>
<keyword evidence="1" id="KW-0812">Transmembrane</keyword>